<gene>
    <name evidence="10" type="primary">MEK1</name>
    <name evidence="10" type="ORF">C6P40_001009</name>
</gene>
<dbReference type="Pfam" id="PF00069">
    <property type="entry name" value="Pkinase"/>
    <property type="match status" value="1"/>
</dbReference>
<dbReference type="PANTHER" id="PTHR44167:SF26">
    <property type="entry name" value="PROTEIN KINASE, PUTATIVE (AFU_ORTHOLOGUE AFUA_5G07950)-RELATED"/>
    <property type="match status" value="1"/>
</dbReference>
<keyword evidence="10" id="KW-0808">Transferase</keyword>
<feature type="non-terminal residue" evidence="10">
    <location>
        <position position="403"/>
    </location>
</feature>
<comment type="caution">
    <text evidence="10">The sequence shown here is derived from an EMBL/GenBank/DDBJ whole genome shotgun (WGS) entry which is preliminary data.</text>
</comment>
<dbReference type="InterPro" id="IPR000253">
    <property type="entry name" value="FHA_dom"/>
</dbReference>
<comment type="similarity">
    <text evidence="1">Belongs to the protein kinase superfamily. CAMK Ser/Thr protein kinase family. CHEK2 subfamily.</text>
</comment>
<dbReference type="SMART" id="SM00220">
    <property type="entry name" value="S_TKc"/>
    <property type="match status" value="1"/>
</dbReference>
<reference evidence="10" key="1">
    <citation type="submission" date="2020-11" db="EMBL/GenBank/DDBJ databases">
        <title>Kefir isolates.</title>
        <authorList>
            <person name="Marcisauskas S."/>
            <person name="Kim Y."/>
            <person name="Blasche S."/>
        </authorList>
    </citation>
    <scope>NUCLEOTIDE SEQUENCE</scope>
    <source>
        <strain evidence="10">Olga-1</strain>
    </source>
</reference>
<dbReference type="SUPFAM" id="SSF56112">
    <property type="entry name" value="Protein kinase-like (PK-like)"/>
    <property type="match status" value="1"/>
</dbReference>
<evidence type="ECO:0000313" key="10">
    <source>
        <dbReference type="EMBL" id="KAG0688428.1"/>
    </source>
</evidence>
<dbReference type="SMART" id="SM00240">
    <property type="entry name" value="FHA"/>
    <property type="match status" value="1"/>
</dbReference>
<dbReference type="PANTHER" id="PTHR44167">
    <property type="entry name" value="OVARIAN-SPECIFIC SERINE/THREONINE-PROTEIN KINASE LOK-RELATED"/>
    <property type="match status" value="1"/>
</dbReference>
<evidence type="ECO:0000256" key="4">
    <source>
        <dbReference type="ARBA" id="ARBA00047899"/>
    </source>
</evidence>
<name>A0A9P7BGL2_9ASCO</name>
<feature type="domain" description="FHA" evidence="8">
    <location>
        <begin position="23"/>
        <end position="84"/>
    </location>
</feature>
<evidence type="ECO:0000259" key="8">
    <source>
        <dbReference type="PROSITE" id="PS50006"/>
    </source>
</evidence>
<dbReference type="GO" id="GO:0005737">
    <property type="term" value="C:cytoplasm"/>
    <property type="evidence" value="ECO:0007669"/>
    <property type="project" value="TreeGrafter"/>
</dbReference>
<keyword evidence="2 6" id="KW-0547">Nucleotide-binding</keyword>
<dbReference type="GO" id="GO:0051598">
    <property type="term" value="P:meiotic recombination checkpoint signaling"/>
    <property type="evidence" value="ECO:0007669"/>
    <property type="project" value="TreeGrafter"/>
</dbReference>
<sequence>MNKSAGKLYNSNIEILLSKNTVYAFGRLPYDKNDERVHRIQINEPHLSLTHCYIWIIQFDNESNNICYFQDVSRNGCLINNEIVGNNKFKIINNNDLIKLYNGIEFKYQSNNNELNENEGNIIETKKWKILPVIIGFGTFGKVQVAINKKENGKMYAVKTIFNLNSINNKIEHEILSKVNHKNVIKVKESSISNSNNNKIKIFQELAIGGDLFSYLSQDKAHLCKIPESEAIFAIYQICKGLNYLHNNGIVHRDLKLDNILVMDVPIRYPRLKIGDFGIAKKHLPIGESQINNNNNNNNININIEEINTFRKSRKSYWMNTIVGTAEYAAPEINMRNSKSNKENKFNYNMKDFFAINESNSDSNDFNQYNEKVDSWSLGVISHILLSGVSPFYSEDIKDILEK</sequence>
<feature type="binding site" evidence="6">
    <location>
        <position position="159"/>
    </location>
    <ligand>
        <name>ATP</name>
        <dbReference type="ChEBI" id="CHEBI:30616"/>
    </ligand>
</feature>
<evidence type="ECO:0000256" key="5">
    <source>
        <dbReference type="ARBA" id="ARBA00048679"/>
    </source>
</evidence>
<proteinExistence type="inferred from homology"/>
<dbReference type="GO" id="GO:0030447">
    <property type="term" value="P:filamentous growth"/>
    <property type="evidence" value="ECO:0007669"/>
    <property type="project" value="UniProtKB-ARBA"/>
</dbReference>
<dbReference type="SUPFAM" id="SSF49879">
    <property type="entry name" value="SMAD/FHA domain"/>
    <property type="match status" value="1"/>
</dbReference>
<evidence type="ECO:0000256" key="1">
    <source>
        <dbReference type="ARBA" id="ARBA00005575"/>
    </source>
</evidence>
<dbReference type="InterPro" id="IPR017441">
    <property type="entry name" value="Protein_kinase_ATP_BS"/>
</dbReference>
<accession>A0A9P7BGL2</accession>
<dbReference type="InterPro" id="IPR000719">
    <property type="entry name" value="Prot_kinase_dom"/>
</dbReference>
<evidence type="ECO:0000256" key="6">
    <source>
        <dbReference type="PROSITE-ProRule" id="PRU10141"/>
    </source>
</evidence>
<keyword evidence="10" id="KW-0418">Kinase</keyword>
<comment type="catalytic activity">
    <reaction evidence="5">
        <text>L-seryl-[protein] + ATP = O-phospho-L-seryl-[protein] + ADP + H(+)</text>
        <dbReference type="Rhea" id="RHEA:17989"/>
        <dbReference type="Rhea" id="RHEA-COMP:9863"/>
        <dbReference type="Rhea" id="RHEA-COMP:11604"/>
        <dbReference type="ChEBI" id="CHEBI:15378"/>
        <dbReference type="ChEBI" id="CHEBI:29999"/>
        <dbReference type="ChEBI" id="CHEBI:30616"/>
        <dbReference type="ChEBI" id="CHEBI:83421"/>
        <dbReference type="ChEBI" id="CHEBI:456216"/>
        <dbReference type="EC" id="2.7.11.1"/>
    </reaction>
</comment>
<dbReference type="Pfam" id="PF00498">
    <property type="entry name" value="FHA"/>
    <property type="match status" value="1"/>
</dbReference>
<evidence type="ECO:0000256" key="2">
    <source>
        <dbReference type="ARBA" id="ARBA00022741"/>
    </source>
</evidence>
<feature type="domain" description="Protein kinase" evidence="9">
    <location>
        <begin position="129"/>
        <end position="403"/>
    </location>
</feature>
<dbReference type="PROSITE" id="PS00107">
    <property type="entry name" value="PROTEIN_KINASE_ATP"/>
    <property type="match status" value="1"/>
</dbReference>
<dbReference type="GO" id="GO:0004674">
    <property type="term" value="F:protein serine/threonine kinase activity"/>
    <property type="evidence" value="ECO:0007669"/>
    <property type="project" value="UniProtKB-KW"/>
</dbReference>
<evidence type="ECO:0000256" key="7">
    <source>
        <dbReference type="RuleBase" id="RU000304"/>
    </source>
</evidence>
<protein>
    <submittedName>
        <fullName evidence="10">Meiosis-specific serine/threonine-protein kinase mek1</fullName>
    </submittedName>
</protein>
<keyword evidence="7" id="KW-0723">Serine/threonine-protein kinase</keyword>
<dbReference type="GO" id="GO:0005634">
    <property type="term" value="C:nucleus"/>
    <property type="evidence" value="ECO:0007669"/>
    <property type="project" value="TreeGrafter"/>
</dbReference>
<dbReference type="InterPro" id="IPR008271">
    <property type="entry name" value="Ser/Thr_kinase_AS"/>
</dbReference>
<evidence type="ECO:0000256" key="3">
    <source>
        <dbReference type="ARBA" id="ARBA00022840"/>
    </source>
</evidence>
<comment type="catalytic activity">
    <reaction evidence="4">
        <text>L-threonyl-[protein] + ATP = O-phospho-L-threonyl-[protein] + ADP + H(+)</text>
        <dbReference type="Rhea" id="RHEA:46608"/>
        <dbReference type="Rhea" id="RHEA-COMP:11060"/>
        <dbReference type="Rhea" id="RHEA-COMP:11605"/>
        <dbReference type="ChEBI" id="CHEBI:15378"/>
        <dbReference type="ChEBI" id="CHEBI:30013"/>
        <dbReference type="ChEBI" id="CHEBI:30616"/>
        <dbReference type="ChEBI" id="CHEBI:61977"/>
        <dbReference type="ChEBI" id="CHEBI:456216"/>
        <dbReference type="EC" id="2.7.11.1"/>
    </reaction>
</comment>
<dbReference type="GO" id="GO:0005524">
    <property type="term" value="F:ATP binding"/>
    <property type="evidence" value="ECO:0007669"/>
    <property type="project" value="UniProtKB-UniRule"/>
</dbReference>
<dbReference type="AlphaFoldDB" id="A0A9P7BGL2"/>
<evidence type="ECO:0000259" key="9">
    <source>
        <dbReference type="PROSITE" id="PS50011"/>
    </source>
</evidence>
<dbReference type="EMBL" id="PUHW01000153">
    <property type="protein sequence ID" value="KAG0688428.1"/>
    <property type="molecule type" value="Genomic_DNA"/>
</dbReference>
<evidence type="ECO:0000313" key="11">
    <source>
        <dbReference type="Proteomes" id="UP000697127"/>
    </source>
</evidence>
<dbReference type="PROSITE" id="PS50006">
    <property type="entry name" value="FHA_DOMAIN"/>
    <property type="match status" value="1"/>
</dbReference>
<dbReference type="Gene3D" id="2.60.200.20">
    <property type="match status" value="1"/>
</dbReference>
<dbReference type="Gene3D" id="3.30.200.20">
    <property type="entry name" value="Phosphorylase Kinase, domain 1"/>
    <property type="match status" value="1"/>
</dbReference>
<keyword evidence="11" id="KW-1185">Reference proteome</keyword>
<dbReference type="InterPro" id="IPR011009">
    <property type="entry name" value="Kinase-like_dom_sf"/>
</dbReference>
<dbReference type="PROSITE" id="PS00108">
    <property type="entry name" value="PROTEIN_KINASE_ST"/>
    <property type="match status" value="1"/>
</dbReference>
<dbReference type="InterPro" id="IPR008984">
    <property type="entry name" value="SMAD_FHA_dom_sf"/>
</dbReference>
<dbReference type="PROSITE" id="PS50011">
    <property type="entry name" value="PROTEIN_KINASE_DOM"/>
    <property type="match status" value="1"/>
</dbReference>
<keyword evidence="3 6" id="KW-0067">ATP-binding</keyword>
<dbReference type="Gene3D" id="1.10.510.10">
    <property type="entry name" value="Transferase(Phosphotransferase) domain 1"/>
    <property type="match status" value="1"/>
</dbReference>
<organism evidence="10 11">
    <name type="scientific">Pichia californica</name>
    <dbReference type="NCBI Taxonomy" id="460514"/>
    <lineage>
        <taxon>Eukaryota</taxon>
        <taxon>Fungi</taxon>
        <taxon>Dikarya</taxon>
        <taxon>Ascomycota</taxon>
        <taxon>Saccharomycotina</taxon>
        <taxon>Pichiomycetes</taxon>
        <taxon>Pichiales</taxon>
        <taxon>Pichiaceae</taxon>
        <taxon>Pichia</taxon>
    </lineage>
</organism>
<dbReference type="Proteomes" id="UP000697127">
    <property type="component" value="Unassembled WGS sequence"/>
</dbReference>